<proteinExistence type="predicted"/>
<evidence type="ECO:0008006" key="3">
    <source>
        <dbReference type="Google" id="ProtNLM"/>
    </source>
</evidence>
<evidence type="ECO:0000313" key="2">
    <source>
        <dbReference type="Proteomes" id="UP000070444"/>
    </source>
</evidence>
<dbReference type="EMBL" id="KQ964812">
    <property type="protein sequence ID" value="KXN65815.1"/>
    <property type="molecule type" value="Genomic_DNA"/>
</dbReference>
<dbReference type="AlphaFoldDB" id="A0A137NSR8"/>
<reference evidence="1 2" key="1">
    <citation type="journal article" date="2015" name="Genome Biol. Evol.">
        <title>Phylogenomic analyses indicate that early fungi evolved digesting cell walls of algal ancestors of land plants.</title>
        <authorList>
            <person name="Chang Y."/>
            <person name="Wang S."/>
            <person name="Sekimoto S."/>
            <person name="Aerts A.L."/>
            <person name="Choi C."/>
            <person name="Clum A."/>
            <person name="LaButti K.M."/>
            <person name="Lindquist E.A."/>
            <person name="Yee Ngan C."/>
            <person name="Ohm R.A."/>
            <person name="Salamov A.A."/>
            <person name="Grigoriev I.V."/>
            <person name="Spatafora J.W."/>
            <person name="Berbee M.L."/>
        </authorList>
    </citation>
    <scope>NUCLEOTIDE SEQUENCE [LARGE SCALE GENOMIC DNA]</scope>
    <source>
        <strain evidence="1 2">NRRL 28638</strain>
    </source>
</reference>
<dbReference type="Gene3D" id="3.80.10.10">
    <property type="entry name" value="Ribonuclease Inhibitor"/>
    <property type="match status" value="1"/>
</dbReference>
<dbReference type="Proteomes" id="UP000070444">
    <property type="component" value="Unassembled WGS sequence"/>
</dbReference>
<keyword evidence="2" id="KW-1185">Reference proteome</keyword>
<name>A0A137NSR8_CONC2</name>
<dbReference type="GO" id="GO:0031146">
    <property type="term" value="P:SCF-dependent proteasomal ubiquitin-dependent protein catabolic process"/>
    <property type="evidence" value="ECO:0007669"/>
    <property type="project" value="TreeGrafter"/>
</dbReference>
<organism evidence="1 2">
    <name type="scientific">Conidiobolus coronatus (strain ATCC 28846 / CBS 209.66 / NRRL 28638)</name>
    <name type="common">Delacroixia coronata</name>
    <dbReference type="NCBI Taxonomy" id="796925"/>
    <lineage>
        <taxon>Eukaryota</taxon>
        <taxon>Fungi</taxon>
        <taxon>Fungi incertae sedis</taxon>
        <taxon>Zoopagomycota</taxon>
        <taxon>Entomophthoromycotina</taxon>
        <taxon>Entomophthoromycetes</taxon>
        <taxon>Entomophthorales</taxon>
        <taxon>Ancylistaceae</taxon>
        <taxon>Conidiobolus</taxon>
    </lineage>
</organism>
<evidence type="ECO:0000313" key="1">
    <source>
        <dbReference type="EMBL" id="KXN65815.1"/>
    </source>
</evidence>
<dbReference type="PANTHER" id="PTHR13318">
    <property type="entry name" value="PARTNER OF PAIRED, ISOFORM B-RELATED"/>
    <property type="match status" value="1"/>
</dbReference>
<accession>A0A137NSR8</accession>
<sequence>MSQDQFLGMIYPLNQLQELYINEIYIENIITNRPYKEAAKLPPTLKILRLKRVKLINNPELFVQTISSHNNLVEFSCLSQSSYGYLKPFYRHYPSLLSFEFKDNNLQTTQSLFAIFENNPQLINLKLSFEYWNSEYLNCINSYLTNLEELNLKECSLINHDIPEIDFKLSKPTKIKKLKLDQARLSNCSLNSILLNCPHLEELDLNPYTSYKRPNSVKFINLSNTANLKKLAIDCSALGESVIETLLSNCPRLNELKITLPYEWKKVMKLIYEKCGNLERLYVCSSFQMNMQETDSFYQEFYNTEFFTCNPKCNFTLTHLTLNGFKAADSKAEYFKNFERLKYIKYLNQFGYGFYSFNRVSEVDMNLWPGFILSKSIVFGGYDAELKRYQINN</sequence>
<dbReference type="InterPro" id="IPR032675">
    <property type="entry name" value="LRR_dom_sf"/>
</dbReference>
<dbReference type="GO" id="GO:0019005">
    <property type="term" value="C:SCF ubiquitin ligase complex"/>
    <property type="evidence" value="ECO:0007669"/>
    <property type="project" value="TreeGrafter"/>
</dbReference>
<gene>
    <name evidence="1" type="ORF">CONCODRAFT_12490</name>
</gene>
<dbReference type="SUPFAM" id="SSF52047">
    <property type="entry name" value="RNI-like"/>
    <property type="match status" value="1"/>
</dbReference>
<protein>
    <recommendedName>
        <fullName evidence="3">RNI-like protein</fullName>
    </recommendedName>
</protein>